<evidence type="ECO:0000256" key="6">
    <source>
        <dbReference type="ARBA" id="ARBA00023288"/>
    </source>
</evidence>
<dbReference type="InterPro" id="IPR028846">
    <property type="entry name" value="Recoverin"/>
</dbReference>
<dbReference type="EMBL" id="CAJNOL010000145">
    <property type="protein sequence ID" value="CAF0883423.1"/>
    <property type="molecule type" value="Genomic_DNA"/>
</dbReference>
<name>A0A813YFD3_9BILA</name>
<evidence type="ECO:0000313" key="8">
    <source>
        <dbReference type="EMBL" id="CAF0883423.1"/>
    </source>
</evidence>
<keyword evidence="5" id="KW-0106">Calcium</keyword>
<dbReference type="AlphaFoldDB" id="A0A813YFD3"/>
<evidence type="ECO:0000313" key="9">
    <source>
        <dbReference type="Proteomes" id="UP000663870"/>
    </source>
</evidence>
<feature type="domain" description="EF-hand" evidence="7">
    <location>
        <begin position="97"/>
        <end position="132"/>
    </location>
</feature>
<dbReference type="InterPro" id="IPR018247">
    <property type="entry name" value="EF_Hand_1_Ca_BS"/>
</dbReference>
<dbReference type="InterPro" id="IPR011992">
    <property type="entry name" value="EF-hand-dom_pair"/>
</dbReference>
<dbReference type="GO" id="GO:0005509">
    <property type="term" value="F:calcium ion binding"/>
    <property type="evidence" value="ECO:0007669"/>
    <property type="project" value="InterPro"/>
</dbReference>
<accession>A0A813YFD3</accession>
<dbReference type="PANTHER" id="PTHR23055">
    <property type="entry name" value="CALCIUM BINDING PROTEINS"/>
    <property type="match status" value="1"/>
</dbReference>
<evidence type="ECO:0000256" key="4">
    <source>
        <dbReference type="ARBA" id="ARBA00022737"/>
    </source>
</evidence>
<evidence type="ECO:0000256" key="1">
    <source>
        <dbReference type="ARBA" id="ARBA00006049"/>
    </source>
</evidence>
<comment type="similarity">
    <text evidence="1">Belongs to the recoverin family.</text>
</comment>
<dbReference type="InterPro" id="IPR002048">
    <property type="entry name" value="EF_hand_dom"/>
</dbReference>
<evidence type="ECO:0000256" key="3">
    <source>
        <dbReference type="ARBA" id="ARBA00022723"/>
    </source>
</evidence>
<dbReference type="CDD" id="cd00051">
    <property type="entry name" value="EFh"/>
    <property type="match status" value="2"/>
</dbReference>
<proteinExistence type="inferred from homology"/>
<comment type="caution">
    <text evidence="8">The sequence shown here is derived from an EMBL/GenBank/DDBJ whole genome shotgun (WGS) entry which is preliminary data.</text>
</comment>
<protein>
    <recommendedName>
        <fullName evidence="7">EF-hand domain-containing protein</fullName>
    </recommendedName>
</protein>
<evidence type="ECO:0000259" key="7">
    <source>
        <dbReference type="PROSITE" id="PS50222"/>
    </source>
</evidence>
<keyword evidence="9" id="KW-1185">Reference proteome</keyword>
<dbReference type="Pfam" id="PF13499">
    <property type="entry name" value="EF-hand_7"/>
    <property type="match status" value="1"/>
</dbReference>
<organism evidence="8 9">
    <name type="scientific">Rotaria sordida</name>
    <dbReference type="NCBI Taxonomy" id="392033"/>
    <lineage>
        <taxon>Eukaryota</taxon>
        <taxon>Metazoa</taxon>
        <taxon>Spiralia</taxon>
        <taxon>Gnathifera</taxon>
        <taxon>Rotifera</taxon>
        <taxon>Eurotatoria</taxon>
        <taxon>Bdelloidea</taxon>
        <taxon>Philodinida</taxon>
        <taxon>Philodinidae</taxon>
        <taxon>Rotaria</taxon>
    </lineage>
</organism>
<dbReference type="SUPFAM" id="SSF47473">
    <property type="entry name" value="EF-hand"/>
    <property type="match status" value="1"/>
</dbReference>
<evidence type="ECO:0000256" key="5">
    <source>
        <dbReference type="ARBA" id="ARBA00022837"/>
    </source>
</evidence>
<dbReference type="PRINTS" id="PR00450">
    <property type="entry name" value="RECOVERIN"/>
</dbReference>
<dbReference type="SMART" id="SM00054">
    <property type="entry name" value="EFh"/>
    <property type="match status" value="3"/>
</dbReference>
<feature type="domain" description="EF-hand" evidence="7">
    <location>
        <begin position="145"/>
        <end position="180"/>
    </location>
</feature>
<sequence length="212" mass="24226">MGNKPVAKLRSTDLEYFRQSTTFTDAEIQDWYKCFHKDCPNGSLTLDEFKKIYAQFFPAGDSSTFAEYVFRRFATNHHDKISFGDFLIALSITARGTLDEKLDWTFGLYDTDGDGFISRNEMFNIVDSIYKMVGSVMQLPEDESTAQKRTDKIFNTFDMDHDGKLSRDEFIQGAKSDPSIMNLLNIDRTPISTANPIRSSNNTLSSMTRLHT</sequence>
<gene>
    <name evidence="8" type="ORF">JXQ802_LOCUS8271</name>
</gene>
<dbReference type="FunFam" id="1.10.238.10:FF:000009">
    <property type="entry name" value="Visinin-like protein 1"/>
    <property type="match status" value="1"/>
</dbReference>
<evidence type="ECO:0000256" key="2">
    <source>
        <dbReference type="ARBA" id="ARBA00022707"/>
    </source>
</evidence>
<keyword evidence="4" id="KW-0677">Repeat</keyword>
<dbReference type="PROSITE" id="PS00018">
    <property type="entry name" value="EF_HAND_1"/>
    <property type="match status" value="2"/>
</dbReference>
<dbReference type="Proteomes" id="UP000663870">
    <property type="component" value="Unassembled WGS sequence"/>
</dbReference>
<dbReference type="PANTHER" id="PTHR23055:SF178">
    <property type="entry name" value="NEUROCALCIN HOMOLOG"/>
    <property type="match status" value="1"/>
</dbReference>
<keyword evidence="3" id="KW-0479">Metal-binding</keyword>
<keyword evidence="6" id="KW-0449">Lipoprotein</keyword>
<dbReference type="PROSITE" id="PS50222">
    <property type="entry name" value="EF_HAND_2"/>
    <property type="match status" value="2"/>
</dbReference>
<dbReference type="Gene3D" id="1.10.238.10">
    <property type="entry name" value="EF-hand"/>
    <property type="match status" value="1"/>
</dbReference>
<keyword evidence="2" id="KW-0519">Myristate</keyword>
<reference evidence="8" key="1">
    <citation type="submission" date="2021-02" db="EMBL/GenBank/DDBJ databases">
        <authorList>
            <person name="Nowell W R."/>
        </authorList>
    </citation>
    <scope>NUCLEOTIDE SEQUENCE</scope>
</reference>